<proteinExistence type="predicted"/>
<dbReference type="EMBL" id="CABVIK010000038">
    <property type="protein sequence ID" value="VVP61679.1"/>
    <property type="molecule type" value="Genomic_DNA"/>
</dbReference>
<dbReference type="Proteomes" id="UP000349468">
    <property type="component" value="Unassembled WGS sequence"/>
</dbReference>
<dbReference type="RefSeq" id="WP_154914251.1">
    <property type="nucleotide sequence ID" value="NZ_CABVIK010000038.1"/>
</dbReference>
<gene>
    <name evidence="1" type="ORF">PS870_06417</name>
</gene>
<evidence type="ECO:0000313" key="1">
    <source>
        <dbReference type="EMBL" id="VVP61679.1"/>
    </source>
</evidence>
<protein>
    <submittedName>
        <fullName evidence="1">Uncharacterized protein</fullName>
    </submittedName>
</protein>
<dbReference type="AlphaFoldDB" id="A0A5E7QIW0"/>
<accession>A0A5E7QIW0</accession>
<reference evidence="1 2" key="1">
    <citation type="submission" date="2019-09" db="EMBL/GenBank/DDBJ databases">
        <authorList>
            <person name="Chandra G."/>
            <person name="Truman W A."/>
        </authorList>
    </citation>
    <scope>NUCLEOTIDE SEQUENCE [LARGE SCALE GENOMIC DNA]</scope>
    <source>
        <strain evidence="1">PS870</strain>
    </source>
</reference>
<sequence>MADRCLAAPDLRQYRYAVFCCSFKIDLGSTPDHALALFADEGMAMRYGAGMWPTTFQVVDLHAVREVGP</sequence>
<organism evidence="1 2">
    <name type="scientific">Pseudomonas fluorescens</name>
    <dbReference type="NCBI Taxonomy" id="294"/>
    <lineage>
        <taxon>Bacteria</taxon>
        <taxon>Pseudomonadati</taxon>
        <taxon>Pseudomonadota</taxon>
        <taxon>Gammaproteobacteria</taxon>
        <taxon>Pseudomonadales</taxon>
        <taxon>Pseudomonadaceae</taxon>
        <taxon>Pseudomonas</taxon>
    </lineage>
</organism>
<evidence type="ECO:0000313" key="2">
    <source>
        <dbReference type="Proteomes" id="UP000349468"/>
    </source>
</evidence>
<name>A0A5E7QIW0_PSEFL</name>